<evidence type="ECO:0000313" key="3">
    <source>
        <dbReference type="Proteomes" id="UP001642540"/>
    </source>
</evidence>
<dbReference type="InterPro" id="IPR052632">
    <property type="entry name" value="MICOS_subunit_Mic19"/>
</dbReference>
<gene>
    <name evidence="2" type="ORF">ODALV1_LOCUS17395</name>
</gene>
<accession>A0ABP1R0U5</accession>
<dbReference type="EMBL" id="CAXLJM020000053">
    <property type="protein sequence ID" value="CAL8116747.1"/>
    <property type="molecule type" value="Genomic_DNA"/>
</dbReference>
<proteinExistence type="predicted"/>
<evidence type="ECO:0000313" key="2">
    <source>
        <dbReference type="EMBL" id="CAL8116747.1"/>
    </source>
</evidence>
<evidence type="ECO:0000256" key="1">
    <source>
        <dbReference type="SAM" id="MobiDB-lite"/>
    </source>
</evidence>
<name>A0ABP1R0U5_9HEXA</name>
<dbReference type="PANTHER" id="PTHR21588">
    <property type="entry name" value="COILED-COIL-HELIX-COILED-COIL-HELIX DOMAIN CONTAINING 6"/>
    <property type="match status" value="1"/>
</dbReference>
<sequence length="402" mass="44507">MGSSNSKEAEAPPTPTPKAPKLKSLLQPGDIVISPNVVERFNYMRMKSLQEADNQEVAVDNDKGKIEPGPGTNSTVVNQVLEGQMAVADVKVQAMRMTSTGSQVDDKTRDLREVGSGDGVKVIVGRVVEEEKVSAGTSMKSESQKTLKDSELFTPKNEKTNPVNNDEMNKLTNFFVSDKDKPQTPGGDLEGGDDPLAAPDFDPEIQGDSYFLREPSHPLSPKYEEIDETRIGGVSLTQLFPKRSEDQMLDEEALIGTGRTPPSPRFKGVRVSRAILPIVIDSDQEGKTTVETLTAWKVKARMEKEIFKHNQHWQQELDKITTKIENETRNHAKEFETRLEQFRVKNPEEARPFQGPICKGIPTQIGKCYERNQSQVLKCSGLVREFAECTNMTGDAGGSGTR</sequence>
<dbReference type="PANTHER" id="PTHR21588:SF18">
    <property type="entry name" value="MICOS COMPLEX SUBUNIT MIC19"/>
    <property type="match status" value="1"/>
</dbReference>
<protein>
    <recommendedName>
        <fullName evidence="4">MICOS complex subunit MIC19</fullName>
    </recommendedName>
</protein>
<comment type="caution">
    <text evidence="2">The sequence shown here is derived from an EMBL/GenBank/DDBJ whole genome shotgun (WGS) entry which is preliminary data.</text>
</comment>
<feature type="region of interest" description="Disordered" evidence="1">
    <location>
        <begin position="1"/>
        <end position="27"/>
    </location>
</feature>
<reference evidence="2 3" key="1">
    <citation type="submission" date="2024-08" db="EMBL/GenBank/DDBJ databases">
        <authorList>
            <person name="Cucini C."/>
            <person name="Frati F."/>
        </authorList>
    </citation>
    <scope>NUCLEOTIDE SEQUENCE [LARGE SCALE GENOMIC DNA]</scope>
</reference>
<dbReference type="Proteomes" id="UP001642540">
    <property type="component" value="Unassembled WGS sequence"/>
</dbReference>
<feature type="region of interest" description="Disordered" evidence="1">
    <location>
        <begin position="176"/>
        <end position="204"/>
    </location>
</feature>
<organism evidence="2 3">
    <name type="scientific">Orchesella dallaii</name>
    <dbReference type="NCBI Taxonomy" id="48710"/>
    <lineage>
        <taxon>Eukaryota</taxon>
        <taxon>Metazoa</taxon>
        <taxon>Ecdysozoa</taxon>
        <taxon>Arthropoda</taxon>
        <taxon>Hexapoda</taxon>
        <taxon>Collembola</taxon>
        <taxon>Entomobryomorpha</taxon>
        <taxon>Entomobryoidea</taxon>
        <taxon>Orchesellidae</taxon>
        <taxon>Orchesellinae</taxon>
        <taxon>Orchesella</taxon>
    </lineage>
</organism>
<keyword evidence="3" id="KW-1185">Reference proteome</keyword>
<evidence type="ECO:0008006" key="4">
    <source>
        <dbReference type="Google" id="ProtNLM"/>
    </source>
</evidence>